<dbReference type="AlphaFoldDB" id="A0A1D8NJX6"/>
<evidence type="ECO:0000313" key="5">
    <source>
        <dbReference type="EMBL" id="AOW05923.1"/>
    </source>
</evidence>
<name>A0A1D8NJX6_YARLL</name>
<dbReference type="Gene3D" id="1.25.40.180">
    <property type="match status" value="3"/>
</dbReference>
<evidence type="ECO:0000313" key="6">
    <source>
        <dbReference type="Proteomes" id="UP000182444"/>
    </source>
</evidence>
<feature type="compositionally biased region" description="Basic and acidic residues" evidence="3">
    <location>
        <begin position="1028"/>
        <end position="1042"/>
    </location>
</feature>
<dbReference type="SUPFAM" id="SSF48371">
    <property type="entry name" value="ARM repeat"/>
    <property type="match status" value="2"/>
</dbReference>
<dbReference type="InterPro" id="IPR007193">
    <property type="entry name" value="Upf2/Nmd2_C"/>
</dbReference>
<feature type="domain" description="MIF4G" evidence="4">
    <location>
        <begin position="658"/>
        <end position="873"/>
    </location>
</feature>
<dbReference type="PANTHER" id="PTHR12839:SF7">
    <property type="entry name" value="REGULATOR OF NONSENSE TRANSCRIPTS 2"/>
    <property type="match status" value="1"/>
</dbReference>
<dbReference type="SMART" id="SM00543">
    <property type="entry name" value="MIF4G"/>
    <property type="match status" value="2"/>
</dbReference>
<comment type="subcellular location">
    <subcellularLocation>
        <location evidence="1">Cytoplasm</location>
    </subcellularLocation>
</comment>
<gene>
    <name evidence="5" type="ORF">YALI1_E29330g</name>
</gene>
<dbReference type="eggNOG" id="KOG2051">
    <property type="taxonomic scope" value="Eukaryota"/>
</dbReference>
<dbReference type="GO" id="GO:0005737">
    <property type="term" value="C:cytoplasm"/>
    <property type="evidence" value="ECO:0007669"/>
    <property type="project" value="UniProtKB-SubCell"/>
</dbReference>
<feature type="region of interest" description="Disordered" evidence="3">
    <location>
        <begin position="1023"/>
        <end position="1057"/>
    </location>
</feature>
<feature type="domain" description="MIF4G" evidence="4">
    <location>
        <begin position="448"/>
        <end position="638"/>
    </location>
</feature>
<dbReference type="PANTHER" id="PTHR12839">
    <property type="entry name" value="NONSENSE-MEDIATED MRNA DECAY PROTEIN 2 UP-FRAMESHIFT SUPPRESSOR 2"/>
    <property type="match status" value="1"/>
</dbReference>
<dbReference type="InterPro" id="IPR039762">
    <property type="entry name" value="Nmd2/UPF2"/>
</dbReference>
<dbReference type="GO" id="GO:0003723">
    <property type="term" value="F:RNA binding"/>
    <property type="evidence" value="ECO:0007669"/>
    <property type="project" value="InterPro"/>
</dbReference>
<reference evidence="5 6" key="1">
    <citation type="journal article" date="2016" name="PLoS ONE">
        <title>Sequence Assembly of Yarrowia lipolytica Strain W29/CLIB89 Shows Transposable Element Diversity.</title>
        <authorList>
            <person name="Magnan C."/>
            <person name="Yu J."/>
            <person name="Chang I."/>
            <person name="Jahn E."/>
            <person name="Kanomata Y."/>
            <person name="Wu J."/>
            <person name="Zeller M."/>
            <person name="Oakes M."/>
            <person name="Baldi P."/>
            <person name="Sandmeyer S."/>
        </authorList>
    </citation>
    <scope>NUCLEOTIDE SEQUENCE [LARGE SCALE GENOMIC DNA]</scope>
    <source>
        <strain evidence="6">CLIB89(W29)</strain>
    </source>
</reference>
<dbReference type="VEuPathDB" id="FungiDB:YALI0_E24629g"/>
<dbReference type="InterPro" id="IPR003890">
    <property type="entry name" value="MIF4G-like_typ-3"/>
</dbReference>
<evidence type="ECO:0000256" key="2">
    <source>
        <dbReference type="ARBA" id="ARBA00022490"/>
    </source>
</evidence>
<dbReference type="GeneID" id="2912658"/>
<dbReference type="Pfam" id="PF02854">
    <property type="entry name" value="MIF4G"/>
    <property type="match status" value="2"/>
</dbReference>
<dbReference type="OMA" id="DFQHHQI"/>
<feature type="compositionally biased region" description="Basic and acidic residues" evidence="3">
    <location>
        <begin position="898"/>
        <end position="912"/>
    </location>
</feature>
<dbReference type="RefSeq" id="XP_504361.1">
    <property type="nucleotide sequence ID" value="XM_504361.1"/>
</dbReference>
<dbReference type="InterPro" id="IPR016024">
    <property type="entry name" value="ARM-type_fold"/>
</dbReference>
<keyword evidence="2" id="KW-0963">Cytoplasm</keyword>
<evidence type="ECO:0000256" key="3">
    <source>
        <dbReference type="SAM" id="MobiDB-lite"/>
    </source>
</evidence>
<dbReference type="KEGG" id="yli:2912658"/>
<feature type="compositionally biased region" description="Acidic residues" evidence="3">
    <location>
        <begin position="422"/>
        <end position="438"/>
    </location>
</feature>
<feature type="region of interest" description="Disordered" evidence="3">
    <location>
        <begin position="898"/>
        <end position="925"/>
    </location>
</feature>
<dbReference type="Proteomes" id="UP000182444">
    <property type="component" value="Chromosome 1E"/>
</dbReference>
<sequence length="1057" mass="120644">MTTIMDKRIQLREGNKRAWDGDMDVFQIAEKPDSSLKGNTVFIRRLRMQLKADQEPAILEELHTLSLEKYLGEAINALLEGLLKLKTRGDFSVAVQVTSIMHQRFFHQFTPQFLTVFFQGLESTLTEDRAKRTELAPIRKILCRLCVDLWLVGIITPEYFNKNIPSWIEGTPQAISQAGPPPLVIFRHILGTDLKDFDYADLVLSLAKHFPFLVGGADEEGQAEALGVTEAVPKMAKLVKSYCLHMQKRVKMMAILLGRQRRKFEKHYIQVGRMTTGREDSLNELETQLSTMVSTCTQLSEALGIEMQSLTDCYKEEDTITLDASFDGQPLWDSEDDMLFYTEVPDLADKVSEQVLSGGVDVADAELNDMVEKNKAARQKELLQQAVEKEREKIRANAQKARESRQAAKAPQGKKKSTTDGGESDDSDYVSEEEEEEPVKDMSPKGIQMTEFLERLSQARSKEEIDAMTIEFCHLNNKASLNRLLRHFREFSLHKAFMLPFYARMVATLGPYFPKLRASVIERLFARLRSYTRGNSRRSMERRLASFQFLSELTKFGLVPKHYIFHLLNFMGSRLNYMNLESLSKIFHCCGQFLWRNASTHQDMEELMESMMQRRTKGYLSISEILMVEELLSLVKFRGGAGETTNKRHVVSSTPIQVFLDRLYYIELSTEVAEQVAQLTLKLDWSDEEITCPTLFRIFTETWRVSHGNMAAVAAVLSRIAPSHPVFAQKVIETVLENIRQCLELNSYSLNQIRLSQVEFVSELYNQGLLNHTCILDMLFMIICYDHRRGRPTAGVYCPKDPPDSFFRIRLVLNALVTCQQKLVSDVNSSELEFFIAFFQYYIFTKTRLPMELKIDFRTLFVDLQLEQQLYSTLDGAARGLESALKGKFGERFEEEQKEQQKHKLAVEETKVDTSTVASPVPTPEFVSRKTADDIQAEQDFDREFSEMMKEAGGQGTGSFDRPVPSAKVLTQHISGASLNGAKLFSLKDGNTGPSIMGNKMGFTLLSKRGSKMQGRLVALPANSKMAKSLEQRQREEREQRHKLNSYVMAHADMEEE</sequence>
<dbReference type="VEuPathDB" id="FungiDB:YALI1_E29330g"/>
<evidence type="ECO:0000256" key="1">
    <source>
        <dbReference type="ARBA" id="ARBA00004496"/>
    </source>
</evidence>
<dbReference type="GO" id="GO:0000184">
    <property type="term" value="P:nuclear-transcribed mRNA catabolic process, nonsense-mediated decay"/>
    <property type="evidence" value="ECO:0007669"/>
    <property type="project" value="InterPro"/>
</dbReference>
<dbReference type="Pfam" id="PF04050">
    <property type="entry name" value="Upf2"/>
    <property type="match status" value="1"/>
</dbReference>
<dbReference type="EMBL" id="CP017557">
    <property type="protein sequence ID" value="AOW05923.1"/>
    <property type="molecule type" value="Genomic_DNA"/>
</dbReference>
<accession>A0A1D8NJX6</accession>
<dbReference type="OrthoDB" id="27832at2759"/>
<proteinExistence type="predicted"/>
<evidence type="ECO:0000259" key="4">
    <source>
        <dbReference type="SMART" id="SM00543"/>
    </source>
</evidence>
<feature type="compositionally biased region" description="Basic and acidic residues" evidence="3">
    <location>
        <begin position="390"/>
        <end position="406"/>
    </location>
</feature>
<feature type="region of interest" description="Disordered" evidence="3">
    <location>
        <begin position="390"/>
        <end position="447"/>
    </location>
</feature>
<dbReference type="GO" id="GO:0035145">
    <property type="term" value="C:exon-exon junction complex"/>
    <property type="evidence" value="ECO:0007669"/>
    <property type="project" value="TreeGrafter"/>
</dbReference>
<organism evidence="5 6">
    <name type="scientific">Yarrowia lipolytica</name>
    <name type="common">Candida lipolytica</name>
    <dbReference type="NCBI Taxonomy" id="4952"/>
    <lineage>
        <taxon>Eukaryota</taxon>
        <taxon>Fungi</taxon>
        <taxon>Dikarya</taxon>
        <taxon>Ascomycota</taxon>
        <taxon>Saccharomycotina</taxon>
        <taxon>Dipodascomycetes</taxon>
        <taxon>Dipodascales</taxon>
        <taxon>Dipodascales incertae sedis</taxon>
        <taxon>Yarrowia</taxon>
    </lineage>
</organism>
<protein>
    <recommendedName>
        <fullName evidence="4">MIF4G domain-containing protein</fullName>
    </recommendedName>
</protein>